<dbReference type="Proteomes" id="UP000054007">
    <property type="component" value="Unassembled WGS sequence"/>
</dbReference>
<dbReference type="Gene3D" id="2.40.40.10">
    <property type="entry name" value="RlpA-like domain"/>
    <property type="match status" value="1"/>
</dbReference>
<dbReference type="EMBL" id="KN880452">
    <property type="protein sequence ID" value="KIY71661.1"/>
    <property type="molecule type" value="Genomic_DNA"/>
</dbReference>
<organism evidence="4 5">
    <name type="scientific">Cylindrobasidium torrendii FP15055 ss-10</name>
    <dbReference type="NCBI Taxonomy" id="1314674"/>
    <lineage>
        <taxon>Eukaryota</taxon>
        <taxon>Fungi</taxon>
        <taxon>Dikarya</taxon>
        <taxon>Basidiomycota</taxon>
        <taxon>Agaricomycotina</taxon>
        <taxon>Agaricomycetes</taxon>
        <taxon>Agaricomycetidae</taxon>
        <taxon>Agaricales</taxon>
        <taxon>Marasmiineae</taxon>
        <taxon>Physalacriaceae</taxon>
        <taxon>Cylindrobasidium</taxon>
    </lineage>
</organism>
<accession>A0A0D7BPX4</accession>
<keyword evidence="1" id="KW-0732">Signal</keyword>
<proteinExistence type="predicted"/>
<feature type="compositionally biased region" description="Low complexity" evidence="2">
    <location>
        <begin position="48"/>
        <end position="119"/>
    </location>
</feature>
<dbReference type="AlphaFoldDB" id="A0A0D7BPX4"/>
<dbReference type="InterPro" id="IPR009009">
    <property type="entry name" value="RlpA-like_DPBB"/>
</dbReference>
<dbReference type="PANTHER" id="PTHR31836">
    <property type="match status" value="1"/>
</dbReference>
<gene>
    <name evidence="4" type="ORF">CYLTODRAFT_390109</name>
</gene>
<keyword evidence="5" id="KW-1185">Reference proteome</keyword>
<reference evidence="4 5" key="1">
    <citation type="journal article" date="2015" name="Fungal Genet. Biol.">
        <title>Evolution of novel wood decay mechanisms in Agaricales revealed by the genome sequences of Fistulina hepatica and Cylindrobasidium torrendii.</title>
        <authorList>
            <person name="Floudas D."/>
            <person name="Held B.W."/>
            <person name="Riley R."/>
            <person name="Nagy L.G."/>
            <person name="Koehler G."/>
            <person name="Ransdell A.S."/>
            <person name="Younus H."/>
            <person name="Chow J."/>
            <person name="Chiniquy J."/>
            <person name="Lipzen A."/>
            <person name="Tritt A."/>
            <person name="Sun H."/>
            <person name="Haridas S."/>
            <person name="LaButti K."/>
            <person name="Ohm R.A."/>
            <person name="Kues U."/>
            <person name="Blanchette R.A."/>
            <person name="Grigoriev I.V."/>
            <person name="Minto R.E."/>
            <person name="Hibbett D.S."/>
        </authorList>
    </citation>
    <scope>NUCLEOTIDE SEQUENCE [LARGE SCALE GENOMIC DNA]</scope>
    <source>
        <strain evidence="4 5">FP15055 ss-10</strain>
    </source>
</reference>
<feature type="compositionally biased region" description="Low complexity" evidence="2">
    <location>
        <begin position="17"/>
        <end position="37"/>
    </location>
</feature>
<evidence type="ECO:0000313" key="4">
    <source>
        <dbReference type="EMBL" id="KIY71661.1"/>
    </source>
</evidence>
<dbReference type="InterPro" id="IPR036908">
    <property type="entry name" value="RlpA-like_sf"/>
</dbReference>
<dbReference type="PANTHER" id="PTHR31836:SF28">
    <property type="entry name" value="SRCR DOMAIN-CONTAINING PROTEIN-RELATED"/>
    <property type="match status" value="1"/>
</dbReference>
<dbReference type="CDD" id="cd22191">
    <property type="entry name" value="DPBB_RlpA_EXP_N-like"/>
    <property type="match status" value="1"/>
</dbReference>
<name>A0A0D7BPX4_9AGAR</name>
<evidence type="ECO:0000313" key="5">
    <source>
        <dbReference type="Proteomes" id="UP000054007"/>
    </source>
</evidence>
<evidence type="ECO:0000259" key="3">
    <source>
        <dbReference type="Pfam" id="PF03330"/>
    </source>
</evidence>
<dbReference type="SUPFAM" id="SSF50685">
    <property type="entry name" value="Barwin-like endoglucanases"/>
    <property type="match status" value="1"/>
</dbReference>
<dbReference type="Pfam" id="PF03330">
    <property type="entry name" value="DPBB_1"/>
    <property type="match status" value="1"/>
</dbReference>
<feature type="region of interest" description="Disordered" evidence="2">
    <location>
        <begin position="1"/>
        <end position="119"/>
    </location>
</feature>
<evidence type="ECO:0000256" key="1">
    <source>
        <dbReference type="ARBA" id="ARBA00022729"/>
    </source>
</evidence>
<dbReference type="STRING" id="1314674.A0A0D7BPX4"/>
<protein>
    <recommendedName>
        <fullName evidence="3">RlpA-like protein double-psi beta-barrel domain-containing protein</fullName>
    </recommendedName>
</protein>
<feature type="domain" description="RlpA-like protein double-psi beta-barrel" evidence="3">
    <location>
        <begin position="175"/>
        <end position="218"/>
    </location>
</feature>
<sequence>MRMNRRADTCGRTNRYTSASTSSSAAAASTEASFQAAQYVPETNSLVSSSSSTEQAYTPVPEPTTTSSSDPEPTTSSSSSDTPAYTPETTAQAAPTTSTEAAAPATTSESSSSSSSSTSGTYTGEITFYATGLGSCGITNVDTDYITAVSHELFDSYPGYDGVNPNANPLCGKKINLSLGGKTVTVTATDRCTGCAFYDLDLSPSAFDQLASQDQGRVAGATWSWA</sequence>
<dbReference type="InterPro" id="IPR051477">
    <property type="entry name" value="Expansin_CellWall"/>
</dbReference>
<evidence type="ECO:0000256" key="2">
    <source>
        <dbReference type="SAM" id="MobiDB-lite"/>
    </source>
</evidence>
<dbReference type="OrthoDB" id="623670at2759"/>